<gene>
    <name evidence="3" type="ORF">FB564_4800</name>
    <name evidence="2" type="ORF">Sar04_31940</name>
</gene>
<evidence type="ECO:0000256" key="1">
    <source>
        <dbReference type="SAM" id="Coils"/>
    </source>
</evidence>
<reference evidence="2 5" key="2">
    <citation type="submission" date="2021-03" db="EMBL/GenBank/DDBJ databases">
        <title>Whole genome shotgun sequence of Salinispora arenicola NBRC 105043.</title>
        <authorList>
            <person name="Komaki H."/>
            <person name="Tamura T."/>
        </authorList>
    </citation>
    <scope>NUCLEOTIDE SEQUENCE [LARGE SCALE GENOMIC DNA]</scope>
    <source>
        <strain evidence="2 5">NBRC 105043</strain>
    </source>
</reference>
<dbReference type="GeneID" id="93773917"/>
<dbReference type="Proteomes" id="UP000315983">
    <property type="component" value="Unassembled WGS sequence"/>
</dbReference>
<dbReference type="EMBL" id="BOQM01000024">
    <property type="protein sequence ID" value="GIM86458.1"/>
    <property type="molecule type" value="Genomic_DNA"/>
</dbReference>
<organism evidence="3 4">
    <name type="scientific">Salinispora arenicola</name>
    <dbReference type="NCBI Taxonomy" id="168697"/>
    <lineage>
        <taxon>Bacteria</taxon>
        <taxon>Bacillati</taxon>
        <taxon>Actinomycetota</taxon>
        <taxon>Actinomycetes</taxon>
        <taxon>Micromonosporales</taxon>
        <taxon>Micromonosporaceae</taxon>
        <taxon>Salinispora</taxon>
    </lineage>
</organism>
<accession>A0A542XUM4</accession>
<dbReference type="Gene3D" id="6.10.250.660">
    <property type="match status" value="1"/>
</dbReference>
<feature type="coiled-coil region" evidence="1">
    <location>
        <begin position="42"/>
        <end position="76"/>
    </location>
</feature>
<evidence type="ECO:0000313" key="4">
    <source>
        <dbReference type="Proteomes" id="UP000315983"/>
    </source>
</evidence>
<name>A0A542XUM4_SALAC</name>
<dbReference type="RefSeq" id="WP_012181750.1">
    <property type="nucleotide sequence ID" value="NZ_BOQM01000024.1"/>
</dbReference>
<keyword evidence="1" id="KW-0175">Coiled coil</keyword>
<dbReference type="AlphaFoldDB" id="A0A542XUM4"/>
<keyword evidence="5" id="KW-1185">Reference proteome</keyword>
<dbReference type="EMBL" id="VFOL01000001">
    <property type="protein sequence ID" value="TQL39539.1"/>
    <property type="molecule type" value="Genomic_DNA"/>
</dbReference>
<evidence type="ECO:0000313" key="5">
    <source>
        <dbReference type="Proteomes" id="UP000677457"/>
    </source>
</evidence>
<evidence type="ECO:0000313" key="3">
    <source>
        <dbReference type="EMBL" id="TQL39539.1"/>
    </source>
</evidence>
<dbReference type="Proteomes" id="UP000677457">
    <property type="component" value="Unassembled WGS sequence"/>
</dbReference>
<dbReference type="OMA" id="EWQSQFT"/>
<reference evidence="3 4" key="1">
    <citation type="submission" date="2019-06" db="EMBL/GenBank/DDBJ databases">
        <title>Sequencing the genomes of 1000 actinobacteria strains.</title>
        <authorList>
            <person name="Klenk H.-P."/>
        </authorList>
    </citation>
    <scope>NUCLEOTIDE SEQUENCE [LARGE SCALE GENOMIC DNA]</scope>
    <source>
        <strain evidence="3 4">DSM 44819</strain>
    </source>
</reference>
<comment type="caution">
    <text evidence="3">The sequence shown here is derived from an EMBL/GenBank/DDBJ whole genome shotgun (WGS) entry which is preliminary data.</text>
</comment>
<proteinExistence type="predicted"/>
<evidence type="ECO:0000313" key="2">
    <source>
        <dbReference type="EMBL" id="GIM86458.1"/>
    </source>
</evidence>
<protein>
    <submittedName>
        <fullName evidence="3">DivIVA protein</fullName>
    </submittedName>
</protein>
<sequence length="83" mass="9671">MQNGTVYGGTQQLHPRLVRERNFSTVGLGRRGLNPQEVRHFLHRVSLELAALRQDVARLNDENTRLKRALRDWQSAQARRRTP</sequence>